<keyword evidence="3 4" id="KW-0378">Hydrolase</keyword>
<reference evidence="5" key="1">
    <citation type="submission" date="2007-11" db="EMBL/GenBank/DDBJ databases">
        <title>Complete genome sequence of Clostridium phytofermentans ISDg.</title>
        <authorList>
            <person name="Leschine S.B."/>
            <person name="Warnick T.A."/>
            <person name="Blanchard J.L."/>
            <person name="Schnell D.J."/>
            <person name="Petit E.L."/>
            <person name="LaTouf W.G."/>
            <person name="Copeland A."/>
            <person name="Lucas S."/>
            <person name="Lapidus A."/>
            <person name="Barry K."/>
            <person name="Glavina del Rio T."/>
            <person name="Dalin E."/>
            <person name="Tice H."/>
            <person name="Pitluck S."/>
            <person name="Kiss H."/>
            <person name="Brettin T."/>
            <person name="Bruce D."/>
            <person name="Detter J.C."/>
            <person name="Han C."/>
            <person name="Kuske C."/>
            <person name="Schmutz J."/>
            <person name="Larimer F."/>
            <person name="Land M."/>
            <person name="Hauser L."/>
            <person name="Kyrpides N."/>
            <person name="Kim E.A."/>
            <person name="Richardson P."/>
        </authorList>
    </citation>
    <scope>NUCLEOTIDE SEQUENCE [LARGE SCALE GENOMIC DNA]</scope>
    <source>
        <strain evidence="5">ATCC 700394 / DSM 18823 / ISDg</strain>
    </source>
</reference>
<evidence type="ECO:0000313" key="4">
    <source>
        <dbReference type="EMBL" id="ABX43150.1"/>
    </source>
</evidence>
<dbReference type="CDD" id="cd07505">
    <property type="entry name" value="HAD_BPGM-like"/>
    <property type="match status" value="1"/>
</dbReference>
<dbReference type="STRING" id="357809.Cphy_2790"/>
<dbReference type="AlphaFoldDB" id="A9KNY0"/>
<dbReference type="PANTHER" id="PTHR18901">
    <property type="entry name" value="2-DEOXYGLUCOSE-6-PHOSPHATE PHOSPHATASE 2"/>
    <property type="match status" value="1"/>
</dbReference>
<organism evidence="4 5">
    <name type="scientific">Lachnoclostridium phytofermentans (strain ATCC 700394 / DSM 18823 / ISDg)</name>
    <name type="common">Clostridium phytofermentans</name>
    <dbReference type="NCBI Taxonomy" id="357809"/>
    <lineage>
        <taxon>Bacteria</taxon>
        <taxon>Bacillati</taxon>
        <taxon>Bacillota</taxon>
        <taxon>Clostridia</taxon>
        <taxon>Lachnospirales</taxon>
        <taxon>Lachnospiraceae</taxon>
    </lineage>
</organism>
<dbReference type="GO" id="GO:0016791">
    <property type="term" value="F:phosphatase activity"/>
    <property type="evidence" value="ECO:0007669"/>
    <property type="project" value="TreeGrafter"/>
</dbReference>
<dbReference type="InterPro" id="IPR041492">
    <property type="entry name" value="HAD_2"/>
</dbReference>
<dbReference type="HOGENOM" id="CLU_045011_13_1_9"/>
<dbReference type="KEGG" id="cpy:Cphy_2790"/>
<proteinExistence type="inferred from homology"/>
<evidence type="ECO:0000256" key="2">
    <source>
        <dbReference type="ARBA" id="ARBA00022723"/>
    </source>
</evidence>
<sequence length="223" mass="25412">MLKNINACIFDLDGTLVDSMWMWEAIDVEYLSRFGIELPEGLQREIEGMSFSETAIYFKERFQLEPSVEEIKDTWNEMAYEKYSKEVPLKQGALKFLQYLKENNIKTGIATSNSKELASAVLKELNVEQYFDAIHTSCEVAKGKPSPDIYLFVAEKLAVKPENCLVFEDIPQGILAGKNAGMKVCAVWDEFSVSIEEEKKRLADYFIKSFDEIIPADVNDFIG</sequence>
<evidence type="ECO:0000313" key="5">
    <source>
        <dbReference type="Proteomes" id="UP000000370"/>
    </source>
</evidence>
<dbReference type="GO" id="GO:0046872">
    <property type="term" value="F:metal ion binding"/>
    <property type="evidence" value="ECO:0007669"/>
    <property type="project" value="UniProtKB-KW"/>
</dbReference>
<dbReference type="SFLD" id="SFLDS00003">
    <property type="entry name" value="Haloacid_Dehalogenase"/>
    <property type="match status" value="1"/>
</dbReference>
<dbReference type="NCBIfam" id="TIGR01509">
    <property type="entry name" value="HAD-SF-IA-v3"/>
    <property type="match status" value="1"/>
</dbReference>
<evidence type="ECO:0000256" key="3">
    <source>
        <dbReference type="ARBA" id="ARBA00022801"/>
    </source>
</evidence>
<dbReference type="Gene3D" id="3.40.50.1000">
    <property type="entry name" value="HAD superfamily/HAD-like"/>
    <property type="match status" value="1"/>
</dbReference>
<keyword evidence="2" id="KW-0479">Metal-binding</keyword>
<dbReference type="eggNOG" id="COG0637">
    <property type="taxonomic scope" value="Bacteria"/>
</dbReference>
<evidence type="ECO:0000256" key="1">
    <source>
        <dbReference type="ARBA" id="ARBA00006171"/>
    </source>
</evidence>
<comment type="similarity">
    <text evidence="1">Belongs to the HAD-like hydrolase superfamily. CbbY/CbbZ/Gph/YieH family.</text>
</comment>
<dbReference type="Proteomes" id="UP000000370">
    <property type="component" value="Chromosome"/>
</dbReference>
<dbReference type="OrthoDB" id="9797743at2"/>
<name>A9KNY0_LACP7</name>
<dbReference type="SFLD" id="SFLDG01135">
    <property type="entry name" value="C1.5.6:_HAD__Beta-PGM__Phospha"/>
    <property type="match status" value="1"/>
</dbReference>
<keyword evidence="5" id="KW-1185">Reference proteome</keyword>
<dbReference type="InterPro" id="IPR006439">
    <property type="entry name" value="HAD-SF_hydro_IA"/>
</dbReference>
<dbReference type="SUPFAM" id="SSF56784">
    <property type="entry name" value="HAD-like"/>
    <property type="match status" value="1"/>
</dbReference>
<dbReference type="FunFam" id="3.40.50.1000:FF:000036">
    <property type="entry name" value="HAD family hydrolase"/>
    <property type="match status" value="1"/>
</dbReference>
<gene>
    <name evidence="4" type="ordered locus">Cphy_2790</name>
</gene>
<dbReference type="InterPro" id="IPR023214">
    <property type="entry name" value="HAD_sf"/>
</dbReference>
<accession>A9KNY0</accession>
<dbReference type="NCBIfam" id="TIGR01549">
    <property type="entry name" value="HAD-SF-IA-v1"/>
    <property type="match status" value="1"/>
</dbReference>
<dbReference type="Pfam" id="PF13419">
    <property type="entry name" value="HAD_2"/>
    <property type="match status" value="1"/>
</dbReference>
<dbReference type="EMBL" id="CP000885">
    <property type="protein sequence ID" value="ABX43150.1"/>
    <property type="molecule type" value="Genomic_DNA"/>
</dbReference>
<dbReference type="InterPro" id="IPR023198">
    <property type="entry name" value="PGP-like_dom2"/>
</dbReference>
<dbReference type="Gene3D" id="1.10.150.240">
    <property type="entry name" value="Putative phosphatase, domain 2"/>
    <property type="match status" value="1"/>
</dbReference>
<dbReference type="SFLD" id="SFLDG01129">
    <property type="entry name" value="C1.5:_HAD__Beta-PGM__Phosphata"/>
    <property type="match status" value="1"/>
</dbReference>
<protein>
    <submittedName>
        <fullName evidence="4">HAD-superfamily hydrolase, subfamily IA, variant 3</fullName>
    </submittedName>
</protein>
<dbReference type="PRINTS" id="PR00413">
    <property type="entry name" value="HADHALOGNASE"/>
</dbReference>
<dbReference type="RefSeq" id="WP_012200801.1">
    <property type="nucleotide sequence ID" value="NC_010001.1"/>
</dbReference>
<dbReference type="PANTHER" id="PTHR18901:SF38">
    <property type="entry name" value="PSEUDOURIDINE-5'-PHOSPHATASE"/>
    <property type="match status" value="1"/>
</dbReference>
<dbReference type="InterPro" id="IPR036412">
    <property type="entry name" value="HAD-like_sf"/>
</dbReference>